<dbReference type="AlphaFoldDB" id="A0AAE6YH62"/>
<reference evidence="1 2" key="1">
    <citation type="submission" date="2019-03" db="EMBL/GenBank/DDBJ databases">
        <title>Complete Genome Sequence of Allofrancisella inopinata Strain SYSU YG23 Isolated from Water-Cooling Systems in China.</title>
        <authorList>
            <person name="Ohrman C."/>
            <person name="Uneklint I."/>
            <person name="Sjodin A."/>
        </authorList>
    </citation>
    <scope>NUCLEOTIDE SEQUENCE [LARGE SCALE GENOMIC DNA]</scope>
    <source>
        <strain evidence="1 2">SYSU YG23</strain>
    </source>
</reference>
<keyword evidence="2" id="KW-1185">Reference proteome</keyword>
<gene>
    <name evidence="1" type="ORF">E4K63_02830</name>
</gene>
<organism evidence="1 2">
    <name type="scientific">Allofrancisella inopinata</name>
    <dbReference type="NCBI Taxonomy" id="1085647"/>
    <lineage>
        <taxon>Bacteria</taxon>
        <taxon>Pseudomonadati</taxon>
        <taxon>Pseudomonadota</taxon>
        <taxon>Gammaproteobacteria</taxon>
        <taxon>Thiotrichales</taxon>
        <taxon>Francisellaceae</taxon>
        <taxon>Allofrancisella</taxon>
    </lineage>
</organism>
<evidence type="ECO:0008006" key="3">
    <source>
        <dbReference type="Google" id="ProtNLM"/>
    </source>
</evidence>
<dbReference type="EMBL" id="CP038241">
    <property type="protein sequence ID" value="QIV95818.1"/>
    <property type="molecule type" value="Genomic_DNA"/>
</dbReference>
<proteinExistence type="predicted"/>
<evidence type="ECO:0000313" key="2">
    <source>
        <dbReference type="Proteomes" id="UP000502004"/>
    </source>
</evidence>
<evidence type="ECO:0000313" key="1">
    <source>
        <dbReference type="EMBL" id="QIV95818.1"/>
    </source>
</evidence>
<dbReference type="RefSeq" id="WP_179965685.1">
    <property type="nucleotide sequence ID" value="NZ_CP038241.1"/>
</dbReference>
<sequence>MTALTFHLLQPKNKLPQPCTKEQRPGRLNEFISHLTSYYNTYCNNADNHIVILPEYSLYGHSIDGSISICQQEWKKLKSTLSQSLTRKNCVFIIGTVMRRKKVVDHFTELKNKIVDLNNFLDENNNYICLVENHELELLQRNITIEEQRLKNNNKIPAEFHRKDRYIKHYESHKGTYYKCNVMNLNIQNEIQYIEKGLDTLKTKPDSQMVLNTALCILPTGIYKYNKITNFNEVDNTDNLLYMPGSILQHYNMLNCFDNTFKASLEICMDHSSNIRKKFLDYKGQTELYHIILSDYVETNISTYLSKYILHSSTNNNEHGIWIWNGANYTKVSSQLSTSLQHPWFTGFYIQENQISTQFNISSNNQNDISFDLFRKSFSDFNNNQNNIGFSLSRKNSFDFNNNQNNMGTSFSPKNSFDFNNNQNNIGFSLSRKNSFDFNNNQNNMGTSFSPKNSFDFNNNQNNIDFSLSRKNSFDFDNNQNNMGPSFSPKNSFDFNNNQNNIDFSLSRKNSFDFNNNQNNMGTSFSPKNSFDFNNNQNNIDFSLSRKNSFDFDNNQNNMGPSFSPKNSFDFNNNQNNIDFSLSRKNSFDFNNNQNNMGPSFSPKNSFNNLCNTVISRSSNMTTNIFTSLNNYEFNNNDPILLLENINKKRSLKFSLQQESAEELASLQKKKIKFTKYS</sequence>
<dbReference type="Proteomes" id="UP000502004">
    <property type="component" value="Chromosome"/>
</dbReference>
<accession>A0AAE6YH62</accession>
<name>A0AAE6YH62_9GAMM</name>
<protein>
    <recommendedName>
        <fullName evidence="3">Carbon-nitrogen hydrolase</fullName>
    </recommendedName>
</protein>
<dbReference type="KEGG" id="aii:E4K63_02830"/>